<dbReference type="SMART" id="SM00156">
    <property type="entry name" value="PP2Ac"/>
    <property type="match status" value="1"/>
</dbReference>
<keyword evidence="3" id="KW-1185">Reference proteome</keyword>
<dbReference type="PANTHER" id="PTHR11668:SF496">
    <property type="entry name" value="SERINE_THREONINE-PROTEIN PHOSPHATASE"/>
    <property type="match status" value="1"/>
</dbReference>
<dbReference type="AlphaFoldDB" id="A0A5J4N676"/>
<dbReference type="InterPro" id="IPR050341">
    <property type="entry name" value="PP1_catalytic_subunit"/>
</dbReference>
<dbReference type="GO" id="GO:0004722">
    <property type="term" value="F:protein serine/threonine phosphatase activity"/>
    <property type="evidence" value="ECO:0007669"/>
    <property type="project" value="TreeGrafter"/>
</dbReference>
<dbReference type="PANTHER" id="PTHR11668">
    <property type="entry name" value="SERINE/THREONINE PROTEIN PHOSPHATASE"/>
    <property type="match status" value="1"/>
</dbReference>
<protein>
    <submittedName>
        <fullName evidence="2">Serine/threonine-protein phosphatase PP1 catalytic subunit</fullName>
    </submittedName>
</protein>
<dbReference type="InterPro" id="IPR004843">
    <property type="entry name" value="Calcineurin-like_PHP"/>
</dbReference>
<feature type="domain" description="Serine/threonine specific protein phosphatases" evidence="1">
    <location>
        <begin position="48"/>
        <end position="334"/>
    </location>
</feature>
<dbReference type="GO" id="GO:0005737">
    <property type="term" value="C:cytoplasm"/>
    <property type="evidence" value="ECO:0007669"/>
    <property type="project" value="TreeGrafter"/>
</dbReference>
<dbReference type="Pfam" id="PF00149">
    <property type="entry name" value="Metallophos"/>
    <property type="match status" value="1"/>
</dbReference>
<organism evidence="2 3">
    <name type="scientific">Paragonimus westermani</name>
    <dbReference type="NCBI Taxonomy" id="34504"/>
    <lineage>
        <taxon>Eukaryota</taxon>
        <taxon>Metazoa</taxon>
        <taxon>Spiralia</taxon>
        <taxon>Lophotrochozoa</taxon>
        <taxon>Platyhelminthes</taxon>
        <taxon>Trematoda</taxon>
        <taxon>Digenea</taxon>
        <taxon>Plagiorchiida</taxon>
        <taxon>Troglotremata</taxon>
        <taxon>Troglotrematidae</taxon>
        <taxon>Paragonimus</taxon>
    </lineage>
</organism>
<dbReference type="InterPro" id="IPR029052">
    <property type="entry name" value="Metallo-depent_PP-like"/>
</dbReference>
<name>A0A5J4N676_9TREM</name>
<gene>
    <name evidence="2" type="ORF">DEA37_0013723</name>
</gene>
<evidence type="ECO:0000313" key="2">
    <source>
        <dbReference type="EMBL" id="KAA3671004.1"/>
    </source>
</evidence>
<evidence type="ECO:0000313" key="3">
    <source>
        <dbReference type="Proteomes" id="UP000324629"/>
    </source>
</evidence>
<accession>A0A5J4N676</accession>
<evidence type="ECO:0000259" key="1">
    <source>
        <dbReference type="SMART" id="SM00156"/>
    </source>
</evidence>
<comment type="caution">
    <text evidence="2">The sequence shown here is derived from an EMBL/GenBank/DDBJ whole genome shotgun (WGS) entry which is preliminary data.</text>
</comment>
<dbReference type="EMBL" id="QNGE01007533">
    <property type="protein sequence ID" value="KAA3671004.1"/>
    <property type="molecule type" value="Genomic_DNA"/>
</dbReference>
<dbReference type="InterPro" id="IPR006186">
    <property type="entry name" value="Ser/Thr-sp_prot-phosphatase"/>
</dbReference>
<reference evidence="2 3" key="1">
    <citation type="journal article" date="2019" name="Gigascience">
        <title>Whole-genome sequence of the oriental lung fluke Paragonimus westermani.</title>
        <authorList>
            <person name="Oey H."/>
            <person name="Zakrzewski M."/>
            <person name="Narain K."/>
            <person name="Devi K.R."/>
            <person name="Agatsuma T."/>
            <person name="Nawaratna S."/>
            <person name="Gobert G.N."/>
            <person name="Jones M.K."/>
            <person name="Ragan M.A."/>
            <person name="McManus D.P."/>
            <person name="Krause L."/>
        </authorList>
    </citation>
    <scope>NUCLEOTIDE SEQUENCE [LARGE SCALE GENOMIC DNA]</scope>
    <source>
        <strain evidence="2 3">IND2009</strain>
    </source>
</reference>
<dbReference type="Proteomes" id="UP000324629">
    <property type="component" value="Unassembled WGS sequence"/>
</dbReference>
<dbReference type="SUPFAM" id="SSF56300">
    <property type="entry name" value="Metallo-dependent phosphatases"/>
    <property type="match status" value="1"/>
</dbReference>
<sequence>MIAEKHDAGLLNPLGITAKMRRRMLRAVQRLVDRLTDRQILKEPVSSITEADLCNLCSLLPDTLLNEPVCLTLTLEKPIYVIGDLRGQFTHLIHLLNTLGHPPGTHYLFLGNYADYGDKSIETLALLFAYKLLHPQSVYLLRGKHECDAVGRVYGLFDLCLKRFSRRIWHDITAVFTYLPAAALLDDRILCIHGGLSPLIEFSKVCSPTDLKTQLCETITRPAALDRNSILTHLIWSDPDEDTVNWEQNPIGMGYLFGPRVVTTFCDRLGITQIIRSSEMVSTGYAFFKDPRILTIFSAPDFASQYGNDGAVVQLFRQTGEEIQCKIKIMKPIIHMRCKQTTRINVLFEEVTFELGKHGAIV</sequence>
<dbReference type="GO" id="GO:0005634">
    <property type="term" value="C:nucleus"/>
    <property type="evidence" value="ECO:0007669"/>
    <property type="project" value="TreeGrafter"/>
</dbReference>
<dbReference type="PRINTS" id="PR00114">
    <property type="entry name" value="STPHPHTASE"/>
</dbReference>
<proteinExistence type="predicted"/>
<dbReference type="Gene3D" id="3.60.21.10">
    <property type="match status" value="1"/>
</dbReference>